<organism evidence="16 17">
    <name type="scientific">Ditylenchus destructor</name>
    <dbReference type="NCBI Taxonomy" id="166010"/>
    <lineage>
        <taxon>Eukaryota</taxon>
        <taxon>Metazoa</taxon>
        <taxon>Ecdysozoa</taxon>
        <taxon>Nematoda</taxon>
        <taxon>Chromadorea</taxon>
        <taxon>Rhabditida</taxon>
        <taxon>Tylenchina</taxon>
        <taxon>Tylenchomorpha</taxon>
        <taxon>Sphaerularioidea</taxon>
        <taxon>Anguinidae</taxon>
        <taxon>Anguininae</taxon>
        <taxon>Ditylenchus</taxon>
    </lineage>
</organism>
<evidence type="ECO:0000256" key="4">
    <source>
        <dbReference type="ARBA" id="ARBA00022723"/>
    </source>
</evidence>
<comment type="function">
    <text evidence="1">Metalloprotease.</text>
</comment>
<dbReference type="SUPFAM" id="SSF55486">
    <property type="entry name" value="Metalloproteases ('zincins'), catalytic domain"/>
    <property type="match status" value="1"/>
</dbReference>
<dbReference type="AlphaFoldDB" id="A0AAD4N580"/>
<evidence type="ECO:0000256" key="5">
    <source>
        <dbReference type="ARBA" id="ARBA00022801"/>
    </source>
</evidence>
<dbReference type="PRINTS" id="PR00480">
    <property type="entry name" value="ASTACIN"/>
</dbReference>
<dbReference type="CDD" id="cd00041">
    <property type="entry name" value="CUB"/>
    <property type="match status" value="1"/>
</dbReference>
<comment type="caution">
    <text evidence="10">Lacks conserved residue(s) required for the propagation of feature annotation.</text>
</comment>
<dbReference type="InterPro" id="IPR024079">
    <property type="entry name" value="MetalloPept_cat_dom_sf"/>
</dbReference>
<feature type="compositionally biased region" description="Acidic residues" evidence="13">
    <location>
        <begin position="532"/>
        <end position="562"/>
    </location>
</feature>
<evidence type="ECO:0000259" key="15">
    <source>
        <dbReference type="PROSITE" id="PS51864"/>
    </source>
</evidence>
<evidence type="ECO:0000256" key="1">
    <source>
        <dbReference type="ARBA" id="ARBA00002657"/>
    </source>
</evidence>
<evidence type="ECO:0000256" key="8">
    <source>
        <dbReference type="ARBA" id="ARBA00023145"/>
    </source>
</evidence>
<dbReference type="SMART" id="SM00235">
    <property type="entry name" value="ZnMc"/>
    <property type="match status" value="1"/>
</dbReference>
<accession>A0AAD4N580</accession>
<feature type="disulfide bond" evidence="11">
    <location>
        <begin position="224"/>
        <end position="246"/>
    </location>
</feature>
<dbReference type="Proteomes" id="UP001201812">
    <property type="component" value="Unassembled WGS sequence"/>
</dbReference>
<feature type="binding site" evidence="11">
    <location>
        <position position="254"/>
    </location>
    <ligand>
        <name>Zn(2+)</name>
        <dbReference type="ChEBI" id="CHEBI:29105"/>
        <note>catalytic</note>
    </ligand>
</feature>
<feature type="compositionally biased region" description="Basic and acidic residues" evidence="13">
    <location>
        <begin position="82"/>
        <end position="99"/>
    </location>
</feature>
<dbReference type="PANTHER" id="PTHR10127">
    <property type="entry name" value="DISCOIDIN, CUB, EGF, LAMININ , AND ZINC METALLOPROTEASE DOMAIN CONTAINING"/>
    <property type="match status" value="1"/>
</dbReference>
<dbReference type="Gene3D" id="2.60.120.290">
    <property type="entry name" value="Spermadhesin, CUB domain"/>
    <property type="match status" value="1"/>
</dbReference>
<evidence type="ECO:0000256" key="7">
    <source>
        <dbReference type="ARBA" id="ARBA00023049"/>
    </source>
</evidence>
<keyword evidence="17" id="KW-1185">Reference proteome</keyword>
<comment type="cofactor">
    <cofactor evidence="11 12">
        <name>Zn(2+)</name>
        <dbReference type="ChEBI" id="CHEBI:29105"/>
    </cofactor>
    <text evidence="11 12">Binds 1 zinc ion per subunit.</text>
</comment>
<keyword evidence="4 11" id="KW-0479">Metal-binding</keyword>
<gene>
    <name evidence="16" type="ORF">DdX_07142</name>
</gene>
<dbReference type="Pfam" id="PF01549">
    <property type="entry name" value="ShK"/>
    <property type="match status" value="3"/>
</dbReference>
<keyword evidence="2" id="KW-0245">EGF-like domain</keyword>
<dbReference type="GO" id="GO:0008270">
    <property type="term" value="F:zinc ion binding"/>
    <property type="evidence" value="ECO:0007669"/>
    <property type="project" value="UniProtKB-UniRule"/>
</dbReference>
<protein>
    <recommendedName>
        <fullName evidence="12">Metalloendopeptidase</fullName>
        <ecNumber evidence="12">3.4.24.-</ecNumber>
    </recommendedName>
</protein>
<feature type="active site" evidence="11">
    <location>
        <position position="255"/>
    </location>
</feature>
<feature type="domain" description="CUB" evidence="14">
    <location>
        <begin position="407"/>
        <end position="522"/>
    </location>
</feature>
<evidence type="ECO:0000259" key="14">
    <source>
        <dbReference type="PROSITE" id="PS01180"/>
    </source>
</evidence>
<feature type="compositionally biased region" description="Polar residues" evidence="13">
    <location>
        <begin position="131"/>
        <end position="140"/>
    </location>
</feature>
<name>A0AAD4N580_9BILA</name>
<comment type="caution">
    <text evidence="16">The sequence shown here is derived from an EMBL/GenBank/DDBJ whole genome shotgun (WGS) entry which is preliminary data.</text>
</comment>
<dbReference type="CDD" id="cd04280">
    <property type="entry name" value="ZnMc_astacin_like"/>
    <property type="match status" value="1"/>
</dbReference>
<keyword evidence="3 11" id="KW-0645">Protease</keyword>
<evidence type="ECO:0000256" key="2">
    <source>
        <dbReference type="ARBA" id="ARBA00022536"/>
    </source>
</evidence>
<evidence type="ECO:0000256" key="13">
    <source>
        <dbReference type="SAM" id="MobiDB-lite"/>
    </source>
</evidence>
<dbReference type="SMART" id="SM00254">
    <property type="entry name" value="ShKT"/>
    <property type="match status" value="3"/>
</dbReference>
<dbReference type="GO" id="GO:0004222">
    <property type="term" value="F:metalloendopeptidase activity"/>
    <property type="evidence" value="ECO:0007669"/>
    <property type="project" value="UniProtKB-UniRule"/>
</dbReference>
<dbReference type="InterPro" id="IPR035914">
    <property type="entry name" value="Sperma_CUB_dom_sf"/>
</dbReference>
<feature type="signal peptide" evidence="12">
    <location>
        <begin position="1"/>
        <end position="17"/>
    </location>
</feature>
<keyword evidence="7 11" id="KW-0482">Metalloprotease</keyword>
<dbReference type="Pfam" id="PF01400">
    <property type="entry name" value="Astacin"/>
    <property type="match status" value="1"/>
</dbReference>
<dbReference type="InterPro" id="IPR006026">
    <property type="entry name" value="Peptidase_Metallo"/>
</dbReference>
<reference evidence="16" key="1">
    <citation type="submission" date="2022-01" db="EMBL/GenBank/DDBJ databases">
        <title>Genome Sequence Resource for Two Populations of Ditylenchus destructor, the Migratory Endoparasitic Phytonematode.</title>
        <authorList>
            <person name="Zhang H."/>
            <person name="Lin R."/>
            <person name="Xie B."/>
        </authorList>
    </citation>
    <scope>NUCLEOTIDE SEQUENCE</scope>
    <source>
        <strain evidence="16">BazhouSP</strain>
    </source>
</reference>
<feature type="binding site" evidence="11">
    <location>
        <position position="264"/>
    </location>
    <ligand>
        <name>Zn(2+)</name>
        <dbReference type="ChEBI" id="CHEBI:29105"/>
        <note>catalytic</note>
    </ligand>
</feature>
<dbReference type="PANTHER" id="PTHR10127:SF862">
    <property type="entry name" value="ZINC METALLOPROTEINASE NAS-27"/>
    <property type="match status" value="1"/>
</dbReference>
<evidence type="ECO:0000313" key="16">
    <source>
        <dbReference type="EMBL" id="KAI1717396.1"/>
    </source>
</evidence>
<dbReference type="EMBL" id="JAKKPZ010000009">
    <property type="protein sequence ID" value="KAI1717396.1"/>
    <property type="molecule type" value="Genomic_DNA"/>
</dbReference>
<evidence type="ECO:0000256" key="10">
    <source>
        <dbReference type="PROSITE-ProRule" id="PRU00059"/>
    </source>
</evidence>
<feature type="compositionally biased region" description="Gly residues" evidence="13">
    <location>
        <begin position="734"/>
        <end position="743"/>
    </location>
</feature>
<keyword evidence="9 11" id="KW-1015">Disulfide bond</keyword>
<evidence type="ECO:0000256" key="6">
    <source>
        <dbReference type="ARBA" id="ARBA00022833"/>
    </source>
</evidence>
<sequence length="801" mass="88782">MLIYFSVLLLYFPQTYCEDEFSPSQEQPLGDNSERMPSYTELAAEFQKAQSRLLEILKEPRFSWIFDKLSERTAKNSVPSRHSNELEESVKQVEQDDFSPHRRRSLLQANLPIAHLMYQGDMLLTNEQANHIYHPNSNDGNNKEDPNTPETRSKRQAAFTGATFPMNRWNPTVPISYYFDVSIPPKTRDIIRAAIKFWQDHTCITFKEDGKVTPKVRFFQGPGCLSEVGKDVSGKESQHVSIGSTCSFFAPIAHEIGHVLGMIHTHARYDRDKNIDILYKNVPKSMDDQFEKETRKTSSNHDVPYDYGSIMHYTGYNQQTGKVIMAAKQGKYQHSMGNTYGPIFADLLVINRHYNCEDFCLDQVRITCHNSGIVNPKKCSECICPNGFGGDDCSQRAEGEGGAPKECGQTVRATRNYQTLKGDVEANPNGQLRQAGCHWHIQAPPGMRVEIIMNSTTGKCSNECLYGAVEIKFENLARGGARLCCQEHVSDIGPVVSTGEMAVVSDYSQQGTRTFTLKYRAVHADPTKVTPPDEDDSDFDNGDIPDMSDEEVTPPPAEDETTIESNVDATMEQSPPGIGGNGWNPCLDYSDQCQLLSGPLNYYCTDQQYSQYFMMFCPFTCGLCPATQFPPPDRNYYNCINYAPACHRFRSYCQNGAVAQICPKTCRVCGADGDNGGRGPVDPPITDCVDAIDGCAENWDLCSDRGLQSSMSVLCARTCGQCSRSNSQGLRPGQTGGRGGQVGTGRDPTRGGIEIPGVGMGGGGNAQNPFDPNDPYRPDVGDGEDEITTVAPEVCEDRREE</sequence>
<dbReference type="InterPro" id="IPR000859">
    <property type="entry name" value="CUB_dom"/>
</dbReference>
<feature type="chain" id="PRO_5041773244" description="Metalloendopeptidase" evidence="12">
    <location>
        <begin position="18"/>
        <end position="801"/>
    </location>
</feature>
<evidence type="ECO:0000256" key="12">
    <source>
        <dbReference type="RuleBase" id="RU361183"/>
    </source>
</evidence>
<keyword evidence="8" id="KW-0865">Zymogen</keyword>
<feature type="binding site" evidence="11">
    <location>
        <position position="258"/>
    </location>
    <ligand>
        <name>Zn(2+)</name>
        <dbReference type="ChEBI" id="CHEBI:29105"/>
        <note>catalytic</note>
    </ligand>
</feature>
<keyword evidence="6 11" id="KW-0862">Zinc</keyword>
<feature type="region of interest" description="Disordered" evidence="13">
    <location>
        <begin position="131"/>
        <end position="154"/>
    </location>
</feature>
<keyword evidence="12" id="KW-0732">Signal</keyword>
<dbReference type="InterPro" id="IPR001506">
    <property type="entry name" value="Peptidase_M12A"/>
</dbReference>
<dbReference type="PROSITE" id="PS01180">
    <property type="entry name" value="CUB"/>
    <property type="match status" value="1"/>
</dbReference>
<dbReference type="GO" id="GO:0006508">
    <property type="term" value="P:proteolysis"/>
    <property type="evidence" value="ECO:0007669"/>
    <property type="project" value="UniProtKB-KW"/>
</dbReference>
<proteinExistence type="predicted"/>
<dbReference type="EC" id="3.4.24.-" evidence="12"/>
<feature type="region of interest" description="Disordered" evidence="13">
    <location>
        <begin position="526"/>
        <end position="562"/>
    </location>
</feature>
<keyword evidence="5 11" id="KW-0378">Hydrolase</keyword>
<dbReference type="Gene3D" id="3.40.390.10">
    <property type="entry name" value="Collagenase (Catalytic Domain)"/>
    <property type="match status" value="1"/>
</dbReference>
<feature type="domain" description="Peptidase M12A" evidence="15">
    <location>
        <begin position="157"/>
        <end position="357"/>
    </location>
</feature>
<dbReference type="InterPro" id="IPR034035">
    <property type="entry name" value="Astacin-like_dom"/>
</dbReference>
<evidence type="ECO:0000256" key="9">
    <source>
        <dbReference type="ARBA" id="ARBA00023157"/>
    </source>
</evidence>
<feature type="region of interest" description="Disordered" evidence="13">
    <location>
        <begin position="723"/>
        <end position="801"/>
    </location>
</feature>
<dbReference type="SMART" id="SM00042">
    <property type="entry name" value="CUB"/>
    <property type="match status" value="1"/>
</dbReference>
<feature type="region of interest" description="Disordered" evidence="13">
    <location>
        <begin position="75"/>
        <end position="99"/>
    </location>
</feature>
<dbReference type="PROSITE" id="PS51864">
    <property type="entry name" value="ASTACIN"/>
    <property type="match status" value="1"/>
</dbReference>
<evidence type="ECO:0000256" key="3">
    <source>
        <dbReference type="ARBA" id="ARBA00022670"/>
    </source>
</evidence>
<evidence type="ECO:0000313" key="17">
    <source>
        <dbReference type="Proteomes" id="UP001201812"/>
    </source>
</evidence>
<evidence type="ECO:0000256" key="11">
    <source>
        <dbReference type="PROSITE-ProRule" id="PRU01211"/>
    </source>
</evidence>
<dbReference type="SUPFAM" id="SSF49854">
    <property type="entry name" value="Spermadhesin, CUB domain"/>
    <property type="match status" value="1"/>
</dbReference>
<dbReference type="InterPro" id="IPR003582">
    <property type="entry name" value="ShKT_dom"/>
</dbReference>